<dbReference type="GO" id="GO:0044781">
    <property type="term" value="P:bacterial-type flagellum organization"/>
    <property type="evidence" value="ECO:0007669"/>
    <property type="project" value="UniProtKB-KW"/>
</dbReference>
<evidence type="ECO:0000256" key="5">
    <source>
        <dbReference type="ARBA" id="ARBA00022475"/>
    </source>
</evidence>
<evidence type="ECO:0000256" key="9">
    <source>
        <dbReference type="ARBA" id="ARBA00023136"/>
    </source>
</evidence>
<dbReference type="InterPro" id="IPR012823">
    <property type="entry name" value="Flagell_FliJ"/>
</dbReference>
<evidence type="ECO:0000313" key="13">
    <source>
        <dbReference type="Proteomes" id="UP000240987"/>
    </source>
</evidence>
<dbReference type="GO" id="GO:0071973">
    <property type="term" value="P:bacterial-type flagellum-dependent cell motility"/>
    <property type="evidence" value="ECO:0007669"/>
    <property type="project" value="InterPro"/>
</dbReference>
<dbReference type="GO" id="GO:0009288">
    <property type="term" value="C:bacterial-type flagellum"/>
    <property type="evidence" value="ECO:0007669"/>
    <property type="project" value="InterPro"/>
</dbReference>
<proteinExistence type="inferred from homology"/>
<keyword evidence="13" id="KW-1185">Reference proteome</keyword>
<comment type="caution">
    <text evidence="12">The sequence shown here is derived from an EMBL/GenBank/DDBJ whole genome shotgun (WGS) entry which is preliminary data.</text>
</comment>
<dbReference type="RefSeq" id="WP_107243600.1">
    <property type="nucleotide sequence ID" value="NZ_JAKJUA010000045.1"/>
</dbReference>
<organism evidence="12 13">
    <name type="scientific">Photobacterium frigidiphilum</name>
    <dbReference type="NCBI Taxonomy" id="264736"/>
    <lineage>
        <taxon>Bacteria</taxon>
        <taxon>Pseudomonadati</taxon>
        <taxon>Pseudomonadota</taxon>
        <taxon>Gammaproteobacteria</taxon>
        <taxon>Vibrionales</taxon>
        <taxon>Vibrionaceae</taxon>
        <taxon>Photobacterium</taxon>
    </lineage>
</organism>
<evidence type="ECO:0000256" key="3">
    <source>
        <dbReference type="ARBA" id="ARBA00020392"/>
    </source>
</evidence>
<name>A0A2T3JE71_9GAMM</name>
<accession>A0A2T3JE71</accession>
<dbReference type="GO" id="GO:0015031">
    <property type="term" value="P:protein transport"/>
    <property type="evidence" value="ECO:0007669"/>
    <property type="project" value="UniProtKB-KW"/>
</dbReference>
<evidence type="ECO:0000313" key="12">
    <source>
        <dbReference type="EMBL" id="PSU47192.1"/>
    </source>
</evidence>
<evidence type="ECO:0000256" key="11">
    <source>
        <dbReference type="SAM" id="Coils"/>
    </source>
</evidence>
<evidence type="ECO:0000256" key="8">
    <source>
        <dbReference type="ARBA" id="ARBA00022927"/>
    </source>
</evidence>
<evidence type="ECO:0000256" key="6">
    <source>
        <dbReference type="ARBA" id="ARBA00022500"/>
    </source>
</evidence>
<comment type="similarity">
    <text evidence="2">Belongs to the FliJ family.</text>
</comment>
<keyword evidence="4" id="KW-0813">Transport</keyword>
<evidence type="ECO:0000256" key="1">
    <source>
        <dbReference type="ARBA" id="ARBA00004413"/>
    </source>
</evidence>
<dbReference type="Proteomes" id="UP000240987">
    <property type="component" value="Unassembled WGS sequence"/>
</dbReference>
<keyword evidence="7" id="KW-1005">Bacterial flagellum biogenesis</keyword>
<dbReference type="GO" id="GO:0006935">
    <property type="term" value="P:chemotaxis"/>
    <property type="evidence" value="ECO:0007669"/>
    <property type="project" value="UniProtKB-KW"/>
</dbReference>
<dbReference type="InterPro" id="IPR053716">
    <property type="entry name" value="Flag_assembly_chemotaxis_eff"/>
</dbReference>
<sequence length="144" mass="17064">MMKRVKIVQSWRDQQQRQFNKLQQQQGQINQQMNAHQQRLSLLEDLSGQYSVASGSQASALLLKGIGRFRHQLDNLTNLQRQELALSQVELRSMNERLVKQHCQVQMGNKIIDKRLTKIQNQRDKQEQKVLDELSIIRFFHRRS</sequence>
<keyword evidence="8" id="KW-0653">Protein transport</keyword>
<dbReference type="OrthoDB" id="5825936at2"/>
<keyword evidence="9" id="KW-0472">Membrane</keyword>
<feature type="coiled-coil region" evidence="11">
    <location>
        <begin position="12"/>
        <end position="39"/>
    </location>
</feature>
<keyword evidence="5" id="KW-1003">Cell membrane</keyword>
<dbReference type="GO" id="GO:0005886">
    <property type="term" value="C:plasma membrane"/>
    <property type="evidence" value="ECO:0007669"/>
    <property type="project" value="UniProtKB-SubCell"/>
</dbReference>
<protein>
    <recommendedName>
        <fullName evidence="3">Flagellar FliJ protein</fullName>
    </recommendedName>
</protein>
<dbReference type="EMBL" id="PYMJ01000016">
    <property type="protein sequence ID" value="PSU47192.1"/>
    <property type="molecule type" value="Genomic_DNA"/>
</dbReference>
<comment type="subcellular location">
    <subcellularLocation>
        <location evidence="1">Cell membrane</location>
        <topology evidence="1">Peripheral membrane protein</topology>
        <orientation evidence="1">Cytoplasmic side</orientation>
    </subcellularLocation>
</comment>
<keyword evidence="6" id="KW-0145">Chemotaxis</keyword>
<evidence type="ECO:0000256" key="10">
    <source>
        <dbReference type="ARBA" id="ARBA00023225"/>
    </source>
</evidence>
<keyword evidence="10" id="KW-1006">Bacterial flagellum protein export</keyword>
<gene>
    <name evidence="12" type="ORF">C9J12_15800</name>
</gene>
<dbReference type="Pfam" id="PF02050">
    <property type="entry name" value="FliJ"/>
    <property type="match status" value="1"/>
</dbReference>
<evidence type="ECO:0000256" key="4">
    <source>
        <dbReference type="ARBA" id="ARBA00022448"/>
    </source>
</evidence>
<evidence type="ECO:0000256" key="7">
    <source>
        <dbReference type="ARBA" id="ARBA00022795"/>
    </source>
</evidence>
<reference evidence="12 13" key="1">
    <citation type="submission" date="2018-01" db="EMBL/GenBank/DDBJ databases">
        <title>Whole genome sequencing of Histamine producing bacteria.</title>
        <authorList>
            <person name="Butler K."/>
        </authorList>
    </citation>
    <scope>NUCLEOTIDE SEQUENCE [LARGE SCALE GENOMIC DNA]</scope>
    <source>
        <strain evidence="12 13">JCM 12947</strain>
    </source>
</reference>
<evidence type="ECO:0000256" key="2">
    <source>
        <dbReference type="ARBA" id="ARBA00010004"/>
    </source>
</evidence>
<dbReference type="AlphaFoldDB" id="A0A2T3JE71"/>
<dbReference type="Gene3D" id="1.10.287.1700">
    <property type="match status" value="1"/>
</dbReference>
<keyword evidence="11" id="KW-0175">Coiled coil</keyword>